<accession>A0A2T3HIC1</accession>
<evidence type="ECO:0000313" key="2">
    <source>
        <dbReference type="Proteomes" id="UP000240912"/>
    </source>
</evidence>
<dbReference type="OrthoDB" id="9895734at2"/>
<comment type="caution">
    <text evidence="1">The sequence shown here is derived from an EMBL/GenBank/DDBJ whole genome shotgun (WGS) entry which is preliminary data.</text>
</comment>
<gene>
    <name evidence="1" type="ORF">C7T94_15455</name>
</gene>
<organism evidence="1 2">
    <name type="scientific">Pedobacter yulinensis</name>
    <dbReference type="NCBI Taxonomy" id="2126353"/>
    <lineage>
        <taxon>Bacteria</taxon>
        <taxon>Pseudomonadati</taxon>
        <taxon>Bacteroidota</taxon>
        <taxon>Sphingobacteriia</taxon>
        <taxon>Sphingobacteriales</taxon>
        <taxon>Sphingobacteriaceae</taxon>
        <taxon>Pedobacter</taxon>
    </lineage>
</organism>
<dbReference type="AlphaFoldDB" id="A0A2T3HIC1"/>
<reference evidence="1 2" key="1">
    <citation type="submission" date="2018-03" db="EMBL/GenBank/DDBJ databases">
        <authorList>
            <person name="Keele B.F."/>
        </authorList>
    </citation>
    <scope>NUCLEOTIDE SEQUENCE [LARGE SCALE GENOMIC DNA]</scope>
    <source>
        <strain evidence="1 2">YL28-9</strain>
    </source>
</reference>
<name>A0A2T3HIC1_9SPHI</name>
<protein>
    <submittedName>
        <fullName evidence="1">Uncharacterized protein</fullName>
    </submittedName>
</protein>
<sequence length="137" mass="15511">MLPIIPNRYAEAGQQQKMNRPMDPRVVRSAHYFESGRGFDTLAVAALLHTRPDTLPFQACLKPIRMKKSIELTEGQIWSNNIERFQIVSIVNDQVTLESDAGVRKLGINFSGSVKMNVADLEQFLQNEFVSFQVVES</sequence>
<evidence type="ECO:0000313" key="1">
    <source>
        <dbReference type="EMBL" id="PST82195.1"/>
    </source>
</evidence>
<keyword evidence="2" id="KW-1185">Reference proteome</keyword>
<dbReference type="EMBL" id="PYLS01000006">
    <property type="protein sequence ID" value="PST82195.1"/>
    <property type="molecule type" value="Genomic_DNA"/>
</dbReference>
<proteinExistence type="predicted"/>
<dbReference type="Proteomes" id="UP000240912">
    <property type="component" value="Unassembled WGS sequence"/>
</dbReference>